<dbReference type="AlphaFoldDB" id="A0A2A5QPN8"/>
<protein>
    <submittedName>
        <fullName evidence="1">Uncharacterized protein</fullName>
    </submittedName>
</protein>
<comment type="caution">
    <text evidence="1">The sequence shown here is derived from an EMBL/GenBank/DDBJ whole genome shotgun (WGS) entry which is preliminary data.</text>
</comment>
<organism evidence="1 2">
    <name type="scientific">Natrinema ejinorense</name>
    <dbReference type="NCBI Taxonomy" id="373386"/>
    <lineage>
        <taxon>Archaea</taxon>
        <taxon>Methanobacteriati</taxon>
        <taxon>Methanobacteriota</taxon>
        <taxon>Stenosarchaea group</taxon>
        <taxon>Halobacteria</taxon>
        <taxon>Halobacteriales</taxon>
        <taxon>Natrialbaceae</taxon>
        <taxon>Natrinema</taxon>
    </lineage>
</organism>
<sequence length="375" mass="43851">MRAMNYGYLFCWRTSLDTMSSGVFLENLRYISSLGRYNTERRPVIRQYFANRISDSEFTYEKLDVAEIREFASQKQSRAKDTSPDFEEIFEESLLTLPEDINSQDFQRHLLFRYSHLEEPLSDQDEFAISDLLSFEALLRDTILEESEPILSDLNRFESKEDYADFSNIEEPSKQFQQTWNRRVTLSRKEIIKSFVEGTLPDDPTIDPSRHQERIETAQDILEFLSHSGENSPLDFFSNPVFQVKESEERKIVVPFPEVLLTTAQYRIEEYVGQFKQVQAVENREKGGVVEELAQELLQQIPSRNFVKEFEYIHDPNPGEADGLLFFEDSYWVAEVKSHPIFRKIPNRVELIKSRFTQKVTQAADQIQNTLGGTV</sequence>
<accession>A0A2A5QPN8</accession>
<evidence type="ECO:0000313" key="1">
    <source>
        <dbReference type="EMBL" id="PCR88800.1"/>
    </source>
</evidence>
<keyword evidence="2" id="KW-1185">Reference proteome</keyword>
<dbReference type="EMBL" id="NXNI01000002">
    <property type="protein sequence ID" value="PCR88800.1"/>
    <property type="molecule type" value="Genomic_DNA"/>
</dbReference>
<reference evidence="1 2" key="1">
    <citation type="submission" date="2017-09" db="EMBL/GenBank/DDBJ databases">
        <title>Genome sequences of Natrinema ejinorence JCM 13890T.</title>
        <authorList>
            <person name="Roh S.W."/>
            <person name="Kim Y.B."/>
            <person name="Kim J.Y."/>
        </authorList>
    </citation>
    <scope>NUCLEOTIDE SEQUENCE [LARGE SCALE GENOMIC DNA]</scope>
    <source>
        <strain evidence="1 2">JCM 13890</strain>
    </source>
</reference>
<name>A0A2A5QPN8_9EURY</name>
<proteinExistence type="predicted"/>
<gene>
    <name evidence="1" type="ORF">CP557_20175</name>
</gene>
<evidence type="ECO:0000313" key="2">
    <source>
        <dbReference type="Proteomes" id="UP000219689"/>
    </source>
</evidence>
<dbReference type="Proteomes" id="UP000219689">
    <property type="component" value="Unassembled WGS sequence"/>
</dbReference>